<protein>
    <submittedName>
        <fullName evidence="2">EGR1</fullName>
    </submittedName>
</protein>
<evidence type="ECO:0000313" key="2">
    <source>
        <dbReference type="WBParaSite" id="L893_g31415.t1"/>
    </source>
</evidence>
<dbReference type="Proteomes" id="UP000095287">
    <property type="component" value="Unplaced"/>
</dbReference>
<accession>A0A1I7ZZT4</accession>
<evidence type="ECO:0000313" key="1">
    <source>
        <dbReference type="Proteomes" id="UP000095287"/>
    </source>
</evidence>
<dbReference type="AlphaFoldDB" id="A0A1I7ZZT4"/>
<sequence length="102" mass="10755">KGDAMNNDAIRFLSASGPLIGPGFAPVTTVPSGMPDAHVLQALAAGHAPFAPLPSQLYPGFGRVSGTCAPNNEVFNNLCLNYLSTYYLTPALSSWPSWRCCL</sequence>
<organism evidence="1 2">
    <name type="scientific">Steinernema glaseri</name>
    <dbReference type="NCBI Taxonomy" id="37863"/>
    <lineage>
        <taxon>Eukaryota</taxon>
        <taxon>Metazoa</taxon>
        <taxon>Ecdysozoa</taxon>
        <taxon>Nematoda</taxon>
        <taxon>Chromadorea</taxon>
        <taxon>Rhabditida</taxon>
        <taxon>Tylenchina</taxon>
        <taxon>Panagrolaimomorpha</taxon>
        <taxon>Strongyloidoidea</taxon>
        <taxon>Steinernematidae</taxon>
        <taxon>Steinernema</taxon>
    </lineage>
</organism>
<keyword evidence="1" id="KW-1185">Reference proteome</keyword>
<proteinExistence type="predicted"/>
<reference evidence="2" key="1">
    <citation type="submission" date="2016-11" db="UniProtKB">
        <authorList>
            <consortium name="WormBaseParasite"/>
        </authorList>
    </citation>
    <scope>IDENTIFICATION</scope>
</reference>
<dbReference type="WBParaSite" id="L893_g31415.t1">
    <property type="protein sequence ID" value="L893_g31415.t1"/>
    <property type="gene ID" value="L893_g31415"/>
</dbReference>
<name>A0A1I7ZZT4_9BILA</name>